<dbReference type="OrthoDB" id="2678246at2759"/>
<reference evidence="2" key="1">
    <citation type="journal article" date="2020" name="New Phytol.">
        <title>Comparative genomics reveals dynamic genome evolution in host specialist ectomycorrhizal fungi.</title>
        <authorList>
            <person name="Lofgren L.A."/>
            <person name="Nguyen N.H."/>
            <person name="Vilgalys R."/>
            <person name="Ruytinx J."/>
            <person name="Liao H.L."/>
            <person name="Branco S."/>
            <person name="Kuo A."/>
            <person name="LaButti K."/>
            <person name="Lipzen A."/>
            <person name="Andreopoulos W."/>
            <person name="Pangilinan J."/>
            <person name="Riley R."/>
            <person name="Hundley H."/>
            <person name="Na H."/>
            <person name="Barry K."/>
            <person name="Grigoriev I.V."/>
            <person name="Stajich J.E."/>
            <person name="Kennedy P.G."/>
        </authorList>
    </citation>
    <scope>NUCLEOTIDE SEQUENCE</scope>
    <source>
        <strain evidence="2">FC423</strain>
    </source>
</reference>
<evidence type="ECO:0000313" key="2">
    <source>
        <dbReference type="EMBL" id="KAG2090486.1"/>
    </source>
</evidence>
<keyword evidence="3" id="KW-1185">Reference proteome</keyword>
<sequence length="148" mass="16181">MTLHSRSMTPEIGMTAAEEMEMEVDNEEQDNTQHPSNKRPHQSMIVVKQPSLPASMASLSANTPSSSARTLASSSHMISQDSQTSLRTGQKKTAHKCSLSGRVQSGTLDVLDQVGSLTDDMSYIYSVKESAPKYKIAKVNALHHEHNI</sequence>
<feature type="compositionally biased region" description="Polar residues" evidence="1">
    <location>
        <begin position="76"/>
        <end position="88"/>
    </location>
</feature>
<feature type="compositionally biased region" description="Low complexity" evidence="1">
    <location>
        <begin position="56"/>
        <end position="75"/>
    </location>
</feature>
<organism evidence="2 3">
    <name type="scientific">Suillus discolor</name>
    <dbReference type="NCBI Taxonomy" id="1912936"/>
    <lineage>
        <taxon>Eukaryota</taxon>
        <taxon>Fungi</taxon>
        <taxon>Dikarya</taxon>
        <taxon>Basidiomycota</taxon>
        <taxon>Agaricomycotina</taxon>
        <taxon>Agaricomycetes</taxon>
        <taxon>Agaricomycetidae</taxon>
        <taxon>Boletales</taxon>
        <taxon>Suillineae</taxon>
        <taxon>Suillaceae</taxon>
        <taxon>Suillus</taxon>
    </lineage>
</organism>
<evidence type="ECO:0000256" key="1">
    <source>
        <dbReference type="SAM" id="MobiDB-lite"/>
    </source>
</evidence>
<dbReference type="GeneID" id="64704697"/>
<feature type="compositionally biased region" description="Acidic residues" evidence="1">
    <location>
        <begin position="18"/>
        <end position="30"/>
    </location>
</feature>
<accession>A0A9P7ETN3</accession>
<evidence type="ECO:0000313" key="3">
    <source>
        <dbReference type="Proteomes" id="UP000823399"/>
    </source>
</evidence>
<gene>
    <name evidence="2" type="ORF">F5147DRAFT_780294</name>
</gene>
<proteinExistence type="predicted"/>
<comment type="caution">
    <text evidence="2">The sequence shown here is derived from an EMBL/GenBank/DDBJ whole genome shotgun (WGS) entry which is preliminary data.</text>
</comment>
<dbReference type="AlphaFoldDB" id="A0A9P7ETN3"/>
<dbReference type="EMBL" id="JABBWM010000103">
    <property type="protein sequence ID" value="KAG2090486.1"/>
    <property type="molecule type" value="Genomic_DNA"/>
</dbReference>
<feature type="region of interest" description="Disordered" evidence="1">
    <location>
        <begin position="56"/>
        <end position="92"/>
    </location>
</feature>
<dbReference type="RefSeq" id="XP_041286229.1">
    <property type="nucleotide sequence ID" value="XM_041442438.1"/>
</dbReference>
<dbReference type="Proteomes" id="UP000823399">
    <property type="component" value="Unassembled WGS sequence"/>
</dbReference>
<name>A0A9P7ETN3_9AGAM</name>
<protein>
    <submittedName>
        <fullName evidence="2">Uncharacterized protein</fullName>
    </submittedName>
</protein>
<feature type="region of interest" description="Disordered" evidence="1">
    <location>
        <begin position="1"/>
        <end position="41"/>
    </location>
</feature>